<sequence length="72" mass="8405">MYKVISTEHHFYPHVVLELQDTATKETKWWCYADFHDEDLCKELGVNDLTGCTLDKQPSHGTWISKEDIGHL</sequence>
<evidence type="ECO:0000313" key="1">
    <source>
        <dbReference type="EMBL" id="RGV00725.1"/>
    </source>
</evidence>
<comment type="caution">
    <text evidence="1">The sequence shown here is derived from an EMBL/GenBank/DDBJ whole genome shotgun (WGS) entry which is preliminary data.</text>
</comment>
<protein>
    <submittedName>
        <fullName evidence="1">Uncharacterized protein</fullName>
    </submittedName>
</protein>
<proteinExistence type="predicted"/>
<organism evidence="1 2">
    <name type="scientific">Segatella copri</name>
    <dbReference type="NCBI Taxonomy" id="165179"/>
    <lineage>
        <taxon>Bacteria</taxon>
        <taxon>Pseudomonadati</taxon>
        <taxon>Bacteroidota</taxon>
        <taxon>Bacteroidia</taxon>
        <taxon>Bacteroidales</taxon>
        <taxon>Prevotellaceae</taxon>
        <taxon>Segatella</taxon>
    </lineage>
</organism>
<dbReference type="EMBL" id="QRYP01000002">
    <property type="protein sequence ID" value="RGV00725.1"/>
    <property type="molecule type" value="Genomic_DNA"/>
</dbReference>
<dbReference type="Proteomes" id="UP000285236">
    <property type="component" value="Unassembled WGS sequence"/>
</dbReference>
<dbReference type="AlphaFoldDB" id="A0AA92TUB7"/>
<name>A0AA92TUB7_9BACT</name>
<accession>A0AA92TUB7</accession>
<gene>
    <name evidence="1" type="ORF">DWW35_01570</name>
</gene>
<evidence type="ECO:0000313" key="2">
    <source>
        <dbReference type="Proteomes" id="UP000285236"/>
    </source>
</evidence>
<reference evidence="1 2" key="1">
    <citation type="submission" date="2018-08" db="EMBL/GenBank/DDBJ databases">
        <title>A genome reference for cultivated species of the human gut microbiota.</title>
        <authorList>
            <person name="Zou Y."/>
            <person name="Xue W."/>
            <person name="Luo G."/>
        </authorList>
    </citation>
    <scope>NUCLEOTIDE SEQUENCE [LARGE SCALE GENOMIC DNA]</scope>
    <source>
        <strain evidence="1 2">AF15-25</strain>
    </source>
</reference>